<evidence type="ECO:0000313" key="1">
    <source>
        <dbReference type="EMBL" id="MBW73454.1"/>
    </source>
</evidence>
<proteinExistence type="predicted"/>
<organism evidence="1">
    <name type="scientific">Anopheles darlingi</name>
    <name type="common">Mosquito</name>
    <dbReference type="NCBI Taxonomy" id="43151"/>
    <lineage>
        <taxon>Eukaryota</taxon>
        <taxon>Metazoa</taxon>
        <taxon>Ecdysozoa</taxon>
        <taxon>Arthropoda</taxon>
        <taxon>Hexapoda</taxon>
        <taxon>Insecta</taxon>
        <taxon>Pterygota</taxon>
        <taxon>Neoptera</taxon>
        <taxon>Endopterygota</taxon>
        <taxon>Diptera</taxon>
        <taxon>Nematocera</taxon>
        <taxon>Culicoidea</taxon>
        <taxon>Culicidae</taxon>
        <taxon>Anophelinae</taxon>
        <taxon>Anopheles</taxon>
    </lineage>
</organism>
<sequence>MYVCVFVCCFYHIILLLRFTVLCKGLFSFVNVCSIKRVRVRNCFFSSAVFVHLSNVHFASYLPSFRLCSFGFNFSFCYFFSRPSSCPVHSD</sequence>
<accession>A0A2M4D796</accession>
<dbReference type="AlphaFoldDB" id="A0A2M4D796"/>
<reference evidence="1" key="1">
    <citation type="submission" date="2018-01" db="EMBL/GenBank/DDBJ databases">
        <title>An insight into the sialome of Amazonian anophelines.</title>
        <authorList>
            <person name="Ribeiro J.M."/>
            <person name="Scarpassa V."/>
            <person name="Calvo E."/>
        </authorList>
    </citation>
    <scope>NUCLEOTIDE SEQUENCE</scope>
</reference>
<protein>
    <submittedName>
        <fullName evidence="1">Putative secreted protein</fullName>
    </submittedName>
</protein>
<name>A0A2M4D796_ANODA</name>
<dbReference type="EMBL" id="GGFL01009276">
    <property type="protein sequence ID" value="MBW73454.1"/>
    <property type="molecule type" value="Transcribed_RNA"/>
</dbReference>